<name>A0A126T8M6_9GAMM</name>
<evidence type="ECO:0000313" key="3">
    <source>
        <dbReference type="Proteomes" id="UP000030512"/>
    </source>
</evidence>
<dbReference type="KEGG" id="mdn:JT25_016820"/>
<dbReference type="EMBL" id="CP014476">
    <property type="protein sequence ID" value="AMK78124.1"/>
    <property type="molecule type" value="Genomic_DNA"/>
</dbReference>
<gene>
    <name evidence="2" type="ORF">JT25_016820</name>
</gene>
<feature type="region of interest" description="Disordered" evidence="1">
    <location>
        <begin position="1"/>
        <end position="31"/>
    </location>
</feature>
<dbReference type="Proteomes" id="UP000030512">
    <property type="component" value="Chromosome"/>
</dbReference>
<evidence type="ECO:0000256" key="1">
    <source>
        <dbReference type="SAM" id="MobiDB-lite"/>
    </source>
</evidence>
<organism evidence="2 3">
    <name type="scientific">Methylomonas denitrificans</name>
    <dbReference type="NCBI Taxonomy" id="1538553"/>
    <lineage>
        <taxon>Bacteria</taxon>
        <taxon>Pseudomonadati</taxon>
        <taxon>Pseudomonadota</taxon>
        <taxon>Gammaproteobacteria</taxon>
        <taxon>Methylococcales</taxon>
        <taxon>Methylococcaceae</taxon>
        <taxon>Methylomonas</taxon>
    </lineage>
</organism>
<keyword evidence="3" id="KW-1185">Reference proteome</keyword>
<proteinExistence type="predicted"/>
<accession>A0A126T8M6</accession>
<protein>
    <submittedName>
        <fullName evidence="2">Uncharacterized protein</fullName>
    </submittedName>
</protein>
<evidence type="ECO:0000313" key="2">
    <source>
        <dbReference type="EMBL" id="AMK78124.1"/>
    </source>
</evidence>
<reference evidence="2 3" key="1">
    <citation type="journal article" date="2015" name="Environ. Microbiol.">
        <title>Methane oxidation coupled to nitrate reduction under hypoxia by the Gammaproteobacterium Methylomonas denitrificans, sp. nov. type strain FJG1.</title>
        <authorList>
            <person name="Kits K.D."/>
            <person name="Klotz M.G."/>
            <person name="Stein L.Y."/>
        </authorList>
    </citation>
    <scope>NUCLEOTIDE SEQUENCE [LARGE SCALE GENOMIC DNA]</scope>
    <source>
        <strain evidence="2 3">FJG1</strain>
    </source>
</reference>
<dbReference type="AlphaFoldDB" id="A0A126T8M6"/>
<dbReference type="STRING" id="1538553.JT25_016820"/>
<sequence>MPRRAPEFLSRIARRGAAGMPHGGGGAGKPLLPTLDKDFGAQVTSGIRAAFLLDTFLWRSKEKCLGCRSENRHQISRRDSDTK</sequence>